<organism evidence="1">
    <name type="scientific">Vecturithrix granuli</name>
    <dbReference type="NCBI Taxonomy" id="1499967"/>
    <lineage>
        <taxon>Bacteria</taxon>
        <taxon>Candidatus Moduliflexota</taxon>
        <taxon>Candidatus Vecturitrichia</taxon>
        <taxon>Candidatus Vecturitrichales</taxon>
        <taxon>Candidatus Vecturitrichaceae</taxon>
        <taxon>Candidatus Vecturithrix</taxon>
    </lineage>
</organism>
<protein>
    <submittedName>
        <fullName evidence="1">Uncharacterized protein</fullName>
    </submittedName>
</protein>
<evidence type="ECO:0000313" key="1">
    <source>
        <dbReference type="EMBL" id="GAK59219.1"/>
    </source>
</evidence>
<evidence type="ECO:0000313" key="2">
    <source>
        <dbReference type="Proteomes" id="UP000030661"/>
    </source>
</evidence>
<gene>
    <name evidence="1" type="ORF">U27_06196</name>
</gene>
<dbReference type="STRING" id="1499967.U27_06196"/>
<dbReference type="HOGENOM" id="CLU_1773737_0_0_0"/>
<dbReference type="EMBL" id="DF820469">
    <property type="protein sequence ID" value="GAK59219.1"/>
    <property type="molecule type" value="Genomic_DNA"/>
</dbReference>
<proteinExistence type="predicted"/>
<dbReference type="Proteomes" id="UP000030661">
    <property type="component" value="Unassembled WGS sequence"/>
</dbReference>
<name>A0A081C3R4_VECG1</name>
<keyword evidence="2" id="KW-1185">Reference proteome</keyword>
<dbReference type="AlphaFoldDB" id="A0A081C3R4"/>
<reference evidence="1" key="1">
    <citation type="journal article" date="2015" name="PeerJ">
        <title>First genomic representation of candidate bacterial phylum KSB3 points to enhanced environmental sensing as a trigger of wastewater bulking.</title>
        <authorList>
            <person name="Sekiguchi Y."/>
            <person name="Ohashi A."/>
            <person name="Parks D.H."/>
            <person name="Yamauchi T."/>
            <person name="Tyson G.W."/>
            <person name="Hugenholtz P."/>
        </authorList>
    </citation>
    <scope>NUCLEOTIDE SEQUENCE [LARGE SCALE GENOMIC DNA]</scope>
</reference>
<accession>A0A081C3R4</accession>
<sequence>MITHLQSNDALFAAIEEDKDDRSPGAVRYPVRLIFLNTFHALRKLTSHLAKIPLIQLKSCLPHQDGWLTSEDLYRIVASQETDSLIVPMSEVVRFFQDGKLQSLLLSLFEIENAPEQASRRIYLPFVGLKGRCENNVFKTFHRRGH</sequence>